<keyword evidence="4" id="KW-0472">Membrane</keyword>
<accession>A0A1E3XAF1</accession>
<dbReference type="InterPro" id="IPR039565">
    <property type="entry name" value="BamD-like"/>
</dbReference>
<feature type="domain" description="Outer membrane lipoprotein BamD-like" evidence="7">
    <location>
        <begin position="159"/>
        <end position="318"/>
    </location>
</feature>
<dbReference type="InterPro" id="IPR051685">
    <property type="entry name" value="Ycf3/AcsC/BcsC/TPR_MFPF"/>
</dbReference>
<organism evidence="8 9">
    <name type="scientific">Candidatus Scalindua rubra</name>
    <dbReference type="NCBI Taxonomy" id="1872076"/>
    <lineage>
        <taxon>Bacteria</taxon>
        <taxon>Pseudomonadati</taxon>
        <taxon>Planctomycetota</taxon>
        <taxon>Candidatus Brocadiia</taxon>
        <taxon>Candidatus Brocadiales</taxon>
        <taxon>Candidatus Scalinduaceae</taxon>
        <taxon>Candidatus Scalindua</taxon>
    </lineage>
</organism>
<dbReference type="Pfam" id="PF13174">
    <property type="entry name" value="TPR_6"/>
    <property type="match status" value="1"/>
</dbReference>
<dbReference type="Pfam" id="PF13525">
    <property type="entry name" value="YfiO"/>
    <property type="match status" value="1"/>
</dbReference>
<proteinExistence type="predicted"/>
<dbReference type="PANTHER" id="PTHR44943:SF8">
    <property type="entry name" value="TPR REPEAT-CONTAINING PROTEIN MJ0263"/>
    <property type="match status" value="1"/>
</dbReference>
<evidence type="ECO:0000313" key="9">
    <source>
        <dbReference type="Proteomes" id="UP000094056"/>
    </source>
</evidence>
<comment type="caution">
    <text evidence="8">The sequence shown here is derived from an EMBL/GenBank/DDBJ whole genome shotgun (WGS) entry which is preliminary data.</text>
</comment>
<evidence type="ECO:0000256" key="4">
    <source>
        <dbReference type="ARBA" id="ARBA00023136"/>
    </source>
</evidence>
<dbReference type="PANTHER" id="PTHR44943">
    <property type="entry name" value="CELLULOSE SYNTHASE OPERON PROTEIN C"/>
    <property type="match status" value="1"/>
</dbReference>
<dbReference type="PROSITE" id="PS50005">
    <property type="entry name" value="TPR"/>
    <property type="match status" value="1"/>
</dbReference>
<evidence type="ECO:0000256" key="1">
    <source>
        <dbReference type="ARBA" id="ARBA00022729"/>
    </source>
</evidence>
<evidence type="ECO:0000256" key="6">
    <source>
        <dbReference type="PROSITE-ProRule" id="PRU00339"/>
    </source>
</evidence>
<feature type="repeat" description="TPR" evidence="6">
    <location>
        <begin position="107"/>
        <end position="140"/>
    </location>
</feature>
<reference evidence="8 9" key="1">
    <citation type="submission" date="2016-07" db="EMBL/GenBank/DDBJ databases">
        <title>Draft genome of Scalindua rubra, obtained from a brine-seawater interface in the Red Sea, sheds light on salt adaptation in anammox bacteria.</title>
        <authorList>
            <person name="Speth D.R."/>
            <person name="Lagkouvardos I."/>
            <person name="Wang Y."/>
            <person name="Qian P.-Y."/>
            <person name="Dutilh B.E."/>
            <person name="Jetten M.S."/>
        </authorList>
    </citation>
    <scope>NUCLEOTIDE SEQUENCE [LARGE SCALE GENOMIC DNA]</scope>
    <source>
        <strain evidence="8">BSI-1</strain>
    </source>
</reference>
<keyword evidence="2" id="KW-0677">Repeat</keyword>
<keyword evidence="1" id="KW-0732">Signal</keyword>
<evidence type="ECO:0000313" key="8">
    <source>
        <dbReference type="EMBL" id="ODS32602.1"/>
    </source>
</evidence>
<dbReference type="InterPro" id="IPR011990">
    <property type="entry name" value="TPR-like_helical_dom_sf"/>
</dbReference>
<protein>
    <recommendedName>
        <fullName evidence="7">Outer membrane lipoprotein BamD-like domain-containing protein</fullName>
    </recommendedName>
</protein>
<gene>
    <name evidence="8" type="ORF">SCARUB_02254</name>
</gene>
<dbReference type="Proteomes" id="UP000094056">
    <property type="component" value="Unassembled WGS sequence"/>
</dbReference>
<evidence type="ECO:0000256" key="2">
    <source>
        <dbReference type="ARBA" id="ARBA00022737"/>
    </source>
</evidence>
<keyword evidence="5" id="KW-0998">Cell outer membrane</keyword>
<dbReference type="AlphaFoldDB" id="A0A1E3XAF1"/>
<evidence type="ECO:0000256" key="3">
    <source>
        <dbReference type="ARBA" id="ARBA00022803"/>
    </source>
</evidence>
<dbReference type="SUPFAM" id="SSF48452">
    <property type="entry name" value="TPR-like"/>
    <property type="match status" value="1"/>
</dbReference>
<keyword evidence="3 6" id="KW-0802">TPR repeat</keyword>
<evidence type="ECO:0000259" key="7">
    <source>
        <dbReference type="Pfam" id="PF13525"/>
    </source>
</evidence>
<name>A0A1E3XAF1_9BACT</name>
<dbReference type="EMBL" id="MAYW01000055">
    <property type="protein sequence ID" value="ODS32602.1"/>
    <property type="molecule type" value="Genomic_DNA"/>
</dbReference>
<dbReference type="Gene3D" id="1.25.40.10">
    <property type="entry name" value="Tetratricopeptide repeat domain"/>
    <property type="match status" value="2"/>
</dbReference>
<dbReference type="NCBIfam" id="TIGR03302">
    <property type="entry name" value="OM_YfiO"/>
    <property type="match status" value="1"/>
</dbReference>
<dbReference type="InterPro" id="IPR019734">
    <property type="entry name" value="TPR_rpt"/>
</dbReference>
<sequence length="332" mass="39013">MNFCKTPAIALRRSDYRDSSQIEIFMKRLLLVFFTLVAFVFLGTKISYAKWVWSKETNWVNPDQLLRETADQQFRYAITLIVNREYISAIGIFEDIIKKNPESELAEESQLNIGKSYYLVGDYKNAFKAYERMIEKDPGTRRLKEILEKEFQVGVAQMERDEKGAIKVFEKIIERNPLGFIAADAQVKIADCHYQLRQYEEAEDSYLGVMENYPNSEWVPYAQFRIPYCRLSDIRIQERNYELLTESREGFEIYLANNPHGALVDTTKEIIEEIDIALAERDYKIGEFYLRRKRPDAGVIYFESVIKDYPNTEWAARAKEKIEMLKKVGAIR</sequence>
<dbReference type="InterPro" id="IPR017689">
    <property type="entry name" value="BamD"/>
</dbReference>
<evidence type="ECO:0000256" key="5">
    <source>
        <dbReference type="ARBA" id="ARBA00023237"/>
    </source>
</evidence>
<dbReference type="SMART" id="SM00028">
    <property type="entry name" value="TPR"/>
    <property type="match status" value="3"/>
</dbReference>